<dbReference type="GO" id="GO:0071169">
    <property type="term" value="P:establishment of protein localization to chromatin"/>
    <property type="evidence" value="ECO:0007669"/>
    <property type="project" value="TreeGrafter"/>
</dbReference>
<evidence type="ECO:0000313" key="3">
    <source>
        <dbReference type="EMBL" id="OHT02170.1"/>
    </source>
</evidence>
<sequence length="3028" mass="350752">MHKLYLFQIEFGYYSYFVFERNNSEKIIQNNIEFKIIVIIRELMKPGEVLRHSQNFPKLNLPIVNIEEHLHSRLSKITLNPITTTPVLEEIRDLSFHIPISDLETITKSVTNKIVSIIIQLGTQPNTPDVVSFRIRLLDILSILNFRFFQSNFSNEILGAFFKLVTDSTLEEMAASVKLLRQSFETSESLNKTLLITIGRNTLFSGEKRIKWLMENADKADISCFFPFLTLLTVLSFCAKTFDQLREPIGKVLMSTEEFLKDINYDQNHIWSKLPIISIKARLAHSLMLSIDTAQRDQQLSFLIDTYVKLLNTCPISYQTLSDEISSSFIYFLSQRKEDDRIERIIKITPTFLTIPLGKPDYFYSSVSIASKIFEVLLLYPKLQWDMIEQFITYSTTVLHYSDVPLIQRCQRFYKLTADILRRIPNELRSTRPLFRILFNLYHTFQLIGEVIVDMKINPKTEATELKSSQQIIVDVAILFDTYSKLIELFCKLLKIIDLYQMKIDKITQQKMTEQNQPIIQKMKVSYPFDCTGSTLLVNTYVRVLVILIRIRMILHQCNLKFTQNPITSDYIKNLKSCANHIKYVRYYERVRYLNQVIFKLLSDSLMQTKSPILLNIWHRFIEKLISDGDINLNDISFVRFILGNPHLFVQFFRVYTKEVIKSMEKTTNSSALYVIGNDIIEKLIECGSFQDVRETISKQIISDATLLLKTFQYYFVFLQDASVPLNLISNLGRFMSNVIGRSDFVKEIFTSTFVETICCSISEWPNDLSSLLNFISFCNSNCPQSVENETVVSILANISEKKANRPLQLLSLILKRKPNFANPERVGKVSEIALNSLLYASDPNLVEVLLKILKRFPLEFINPSSSLTNKCVFTFIKNDQSIKLDAEMFLTAFASVISGLHDEKMWKALADLLNSLIHQNNNIIHDSNNHVSTEQITNEQMPNTQADNEKEFHNERTYEINNFEKEGNKMVQSGFSSSKLIVSRVSVFIASFVENNQKEVRNFFEYILNSTDDFEVKALVFLSIIHYLPEIGENILNFHFITSKAIFTEFLNSCTQICELILPNSLMKEVILTDILLKNVPIDSINVLQLANVIIHSISNSPSLEGNLKYKNNYDFHFHELLKLPEIFKSLISRTKNVIIESKEENYVPLLYHIKSVSSGWARLIAAEFLTAFQTDISIITTFLNYLFQNPNYLENLLIFEIASIILRIYPSLTNNFIEQINNILNLYTNDTKLDSKLFEHALSAIIYPILASDITDISQYYSIIEAVILSVEDNVPDILALFKNKASETKFSETMQTLNVKLNNDGLYDLKRPTTEAQPLANWINISKYWRSLFYLSKVDFTYIIVSQFTKFTDGLVDSLSIDRLNDFYLAISSIISDPLIVPQLIEYNLVERVILSFLLIFTRYNAMITEEMYLPLISLLELCKDLTNSYLTKYLMDIKFTVLFRHFLQFPEAQKLKNIFYQNTELIISTLKLEIGDPSETTISVALLCIEHPEFQTKLIDLFMNVFYKAMRIKHNIFPFVLFVSLILKYFEDFRSRILSIIITGIEVNDPSCFSYIKRIIKKYINSPDISKEELTSPKFENDTIFTHYAKTVLLPYSRIHETANFFMEQYGTTNSRLIILSNLFLGTATNFKFTSIQAYELFINSNSDIEKDLIFHIWSRSEQNGRFSEMFSFFMDSTNVHLSTYTKTVFETLKIPKDADIDLVSKKFEATVLTFLRHPTILMSIWTLFQNNIDVFPNMCQRFWPLILTQVANIRFYAKKTQIPATTPITEAITSIFTKYPPPPNTSHQVISFFATFLTSTLRSIIDNTAATSNKKCIPFMKCCVKLVRMYGPQLHVANDFFQLLLEYFAKCVQQQQQHQHQQQQHQNQQHPQHLVQQHAQQQQQHAQQQQQHAQQQQQHTHQLAQQQHAQQHLQQQLHAQQQQQQLIQQQNLQQRVQQQQQHQIANLSSPIQYMFDAMMPFVPRIIPAVLKFDPPYNLDTIVEALLPVAQLSSSTSWPYAARALHLIASAGICTEKIKKLFDFIDREDVGLSLFPLLWINTAFTDSRTAILLPYIVKVCNKEIQETPLNQFLLKVAFKTMVDYPSGQSMQKLFTELSPQQRRFSALFLSNLLVTSPKTRVISNYVDNYLQDPKICSIAAPSILYEKDIKFSLPMVSKLAFCANHIDSIYLDELSTHDIKTLIPISQRVSAMQVPLAIAISKLVPFELPLNISFKISRCFRAEYTKMSLDSFCLPVPTNNDKWGSVDDILSTLSEYQSFDLTDSHQNIIGRKVSSVATFLHHGMLTHALFSAKNSLNDICKDDLQKIRMKDSSFPSFSEEWIKDEIQSPTFKAYMIDSAVKELPNRPRIPYSNKFATYFLVSKLNKIQRAAKGEKPLSFKRILPHFFSPSAHKAFEELRKSAYSYLKVTPDPKIEEVHKKMYMKCVRQNFIEERPPLPPADELIEQKDTNYKKLIMCLNPFVSNIEWRPIFESIVMRALATSPNDDIFLSLFYKLVNLNDNFDLSQFNTKIPHRWALVFNKLNKPKLSMLLPSSYWLLAPQYYPLTIKEDFLELLDNVSYMFSDKTFNNIDNNPSDNSWNIDSRMVSDEVNSSDYSSFMIPNFITSPTTFRNEIPLPFSLYEDQCIESVIPCVNRLTNDVIQIFIRSSDGEKVSYLISKEKIMDNIFSIFSSAINTLYSGFVDSRRRSLSLAAYQSFQMRNGFWITKTNAIPIKSKFVLKPQTQFTIVADLINWRSIFAYKYSALCCLQYLIGSRIFDTNEMTIDSQLSLVSVRNMEICTIGYYHRLFKIIYNNYGERFPEDNHEELLRMSSKLNSNSINNKINTNKNTNIDNNGLDINMNRETMNNETINNDNNERKCKDNHEYVIQDNQCNESIGLNNTCDKIYNVYNNNNNLFINTNIFNYDISDDYSNSILNCENDQFIDDTRFLFRFNGPIKEYMDDMMIHGPFKAGFLSGILCCGYQREKLRVYLKNLLNLDNETIEERLDIVGSLSIAENNLDDVESSVQKLINESADYADNSSIPL</sequence>
<dbReference type="GO" id="GO:1990414">
    <property type="term" value="P:replication-born double-strand break repair via sister chromatid exchange"/>
    <property type="evidence" value="ECO:0007669"/>
    <property type="project" value="TreeGrafter"/>
</dbReference>
<dbReference type="GO" id="GO:0010468">
    <property type="term" value="P:regulation of gene expression"/>
    <property type="evidence" value="ECO:0007669"/>
    <property type="project" value="InterPro"/>
</dbReference>
<gene>
    <name evidence="3" type="ORF">TRFO_30825</name>
</gene>
<dbReference type="GeneID" id="94842274"/>
<keyword evidence="4" id="KW-1185">Reference proteome</keyword>
<dbReference type="GO" id="GO:0003682">
    <property type="term" value="F:chromatin binding"/>
    <property type="evidence" value="ECO:0007669"/>
    <property type="project" value="TreeGrafter"/>
</dbReference>
<evidence type="ECO:0000256" key="1">
    <source>
        <dbReference type="SAM" id="Coils"/>
    </source>
</evidence>
<dbReference type="PANTHER" id="PTHR21704">
    <property type="entry name" value="NIPPED-B-LIKE PROTEIN DELANGIN SCC2-RELATED"/>
    <property type="match status" value="1"/>
</dbReference>
<organism evidence="3 4">
    <name type="scientific">Tritrichomonas foetus</name>
    <dbReference type="NCBI Taxonomy" id="1144522"/>
    <lineage>
        <taxon>Eukaryota</taxon>
        <taxon>Metamonada</taxon>
        <taxon>Parabasalia</taxon>
        <taxon>Tritrichomonadida</taxon>
        <taxon>Tritrichomonadidae</taxon>
        <taxon>Tritrichomonas</taxon>
    </lineage>
</organism>
<evidence type="ECO:0000256" key="2">
    <source>
        <dbReference type="SAM" id="MobiDB-lite"/>
    </source>
</evidence>
<dbReference type="RefSeq" id="XP_068355306.1">
    <property type="nucleotide sequence ID" value="XM_068507570.1"/>
</dbReference>
<dbReference type="OrthoDB" id="10693325at2759"/>
<dbReference type="GO" id="GO:0140588">
    <property type="term" value="P:chromatin looping"/>
    <property type="evidence" value="ECO:0007669"/>
    <property type="project" value="InterPro"/>
</dbReference>
<proteinExistence type="predicted"/>
<evidence type="ECO:0000313" key="4">
    <source>
        <dbReference type="Proteomes" id="UP000179807"/>
    </source>
</evidence>
<protein>
    <submittedName>
        <fullName evidence="3">Uncharacterized protein</fullName>
    </submittedName>
</protein>
<dbReference type="Proteomes" id="UP000179807">
    <property type="component" value="Unassembled WGS sequence"/>
</dbReference>
<name>A0A1J4JTU2_9EUKA</name>
<dbReference type="GO" id="GO:0061775">
    <property type="term" value="F:cohesin loader activity"/>
    <property type="evidence" value="ECO:0007669"/>
    <property type="project" value="InterPro"/>
</dbReference>
<dbReference type="InterPro" id="IPR033031">
    <property type="entry name" value="Scc2/Nipped-B"/>
</dbReference>
<reference evidence="3" key="1">
    <citation type="submission" date="2016-10" db="EMBL/GenBank/DDBJ databases">
        <authorList>
            <person name="Benchimol M."/>
            <person name="Almeida L.G."/>
            <person name="Vasconcelos A.T."/>
            <person name="Perreira-Neves A."/>
            <person name="Rosa I.A."/>
            <person name="Tasca T."/>
            <person name="Bogo M.R."/>
            <person name="de Souza W."/>
        </authorList>
    </citation>
    <scope>NUCLEOTIDE SEQUENCE [LARGE SCALE GENOMIC DNA]</scope>
    <source>
        <strain evidence="3">K</strain>
    </source>
</reference>
<dbReference type="GO" id="GO:0034087">
    <property type="term" value="P:establishment of mitotic sister chromatid cohesion"/>
    <property type="evidence" value="ECO:0007669"/>
    <property type="project" value="TreeGrafter"/>
</dbReference>
<dbReference type="EMBL" id="MLAK01000879">
    <property type="protein sequence ID" value="OHT02170.1"/>
    <property type="molecule type" value="Genomic_DNA"/>
</dbReference>
<accession>A0A1J4JTU2</accession>
<dbReference type="VEuPathDB" id="TrichDB:TRFO_30825"/>
<dbReference type="GO" id="GO:0090694">
    <property type="term" value="C:Scc2-Scc4 cohesin loading complex"/>
    <property type="evidence" value="ECO:0007669"/>
    <property type="project" value="TreeGrafter"/>
</dbReference>
<dbReference type="PANTHER" id="PTHR21704:SF18">
    <property type="entry name" value="NIPPED-B-LIKE PROTEIN"/>
    <property type="match status" value="1"/>
</dbReference>
<feature type="coiled-coil region" evidence="1">
    <location>
        <begin position="2996"/>
        <end position="3023"/>
    </location>
</feature>
<feature type="region of interest" description="Disordered" evidence="2">
    <location>
        <begin position="1864"/>
        <end position="1916"/>
    </location>
</feature>
<keyword evidence="1" id="KW-0175">Coiled coil</keyword>
<comment type="caution">
    <text evidence="3">The sequence shown here is derived from an EMBL/GenBank/DDBJ whole genome shotgun (WGS) entry which is preliminary data.</text>
</comment>